<keyword evidence="5 12" id="KW-1003">Cell membrane</keyword>
<dbReference type="GO" id="GO:0005886">
    <property type="term" value="C:plasma membrane"/>
    <property type="evidence" value="ECO:0007669"/>
    <property type="project" value="UniProtKB-SubCell"/>
</dbReference>
<evidence type="ECO:0000256" key="2">
    <source>
        <dbReference type="ARBA" id="ARBA00007379"/>
    </source>
</evidence>
<comment type="caution">
    <text evidence="16">The sequence shown here is derived from an EMBL/GenBank/DDBJ whole genome shotgun (WGS) entry which is preliminary data.</text>
</comment>
<evidence type="ECO:0000256" key="1">
    <source>
        <dbReference type="ARBA" id="ARBA00004429"/>
    </source>
</evidence>
<keyword evidence="17" id="KW-1185">Reference proteome</keyword>
<keyword evidence="9 13" id="KW-1133">Transmembrane helix</keyword>
<feature type="domain" description="FtsX extracellular" evidence="15">
    <location>
        <begin position="75"/>
        <end position="167"/>
    </location>
</feature>
<evidence type="ECO:0000256" key="5">
    <source>
        <dbReference type="ARBA" id="ARBA00022475"/>
    </source>
</evidence>
<reference evidence="16 17" key="1">
    <citation type="submission" date="2019-04" db="EMBL/GenBank/DDBJ databases">
        <authorList>
            <person name="Hwang J.C."/>
        </authorList>
    </citation>
    <scope>NUCLEOTIDE SEQUENCE [LARGE SCALE GENOMIC DNA]</scope>
    <source>
        <strain evidence="16 17">IMCC35001</strain>
    </source>
</reference>
<dbReference type="InterPro" id="IPR004513">
    <property type="entry name" value="FtsX"/>
</dbReference>
<dbReference type="Pfam" id="PF18075">
    <property type="entry name" value="FtsX_ECD"/>
    <property type="match status" value="1"/>
</dbReference>
<dbReference type="AlphaFoldDB" id="A0A4U1B8F7"/>
<feature type="domain" description="ABC3 transporter permease C-terminal" evidence="14">
    <location>
        <begin position="193"/>
        <end position="309"/>
    </location>
</feature>
<feature type="transmembrane region" description="Helical" evidence="13">
    <location>
        <begin position="242"/>
        <end position="263"/>
    </location>
</feature>
<evidence type="ECO:0000259" key="15">
    <source>
        <dbReference type="Pfam" id="PF18075"/>
    </source>
</evidence>
<dbReference type="InterPro" id="IPR047590">
    <property type="entry name" value="FtsX_proteobact-type"/>
</dbReference>
<evidence type="ECO:0000256" key="3">
    <source>
        <dbReference type="ARBA" id="ARBA00011160"/>
    </source>
</evidence>
<comment type="subcellular location">
    <subcellularLocation>
        <location evidence="1">Cell inner membrane</location>
        <topology evidence="1">Multi-pass membrane protein</topology>
    </subcellularLocation>
</comment>
<dbReference type="OrthoDB" id="9813411at2"/>
<dbReference type="RefSeq" id="WP_136854668.1">
    <property type="nucleotide sequence ID" value="NZ_SWCI01000022.1"/>
</dbReference>
<protein>
    <recommendedName>
        <fullName evidence="4 12">Cell division protein FtsX</fullName>
    </recommendedName>
</protein>
<dbReference type="Gene3D" id="3.30.70.3040">
    <property type="match status" value="1"/>
</dbReference>
<gene>
    <name evidence="16" type="primary">ftsX</name>
    <name evidence="16" type="ORF">FCL40_18045</name>
</gene>
<keyword evidence="6 12" id="KW-0997">Cell inner membrane</keyword>
<dbReference type="Proteomes" id="UP000305674">
    <property type="component" value="Unassembled WGS sequence"/>
</dbReference>
<feature type="transmembrane region" description="Helical" evidence="13">
    <location>
        <begin position="284"/>
        <end position="307"/>
    </location>
</feature>
<dbReference type="InterPro" id="IPR003838">
    <property type="entry name" value="ABC3_permease_C"/>
</dbReference>
<evidence type="ECO:0000256" key="13">
    <source>
        <dbReference type="SAM" id="Phobius"/>
    </source>
</evidence>
<dbReference type="PANTHER" id="PTHR47755:SF1">
    <property type="entry name" value="CELL DIVISION PROTEIN FTSX"/>
    <property type="match status" value="1"/>
</dbReference>
<keyword evidence="7 12" id="KW-0132">Cell division</keyword>
<keyword evidence="8 13" id="KW-0812">Transmembrane</keyword>
<evidence type="ECO:0000256" key="7">
    <source>
        <dbReference type="ARBA" id="ARBA00022618"/>
    </source>
</evidence>
<dbReference type="InterPro" id="IPR040690">
    <property type="entry name" value="FtsX_ECD"/>
</dbReference>
<evidence type="ECO:0000256" key="9">
    <source>
        <dbReference type="ARBA" id="ARBA00022989"/>
    </source>
</evidence>
<evidence type="ECO:0000313" key="17">
    <source>
        <dbReference type="Proteomes" id="UP000305674"/>
    </source>
</evidence>
<comment type="similarity">
    <text evidence="2 12">Belongs to the ABC-4 integral membrane protein family. FtsX subfamily.</text>
</comment>
<evidence type="ECO:0000259" key="14">
    <source>
        <dbReference type="Pfam" id="PF02687"/>
    </source>
</evidence>
<comment type="subunit">
    <text evidence="3">Forms a membrane-associated complex with FtsE.</text>
</comment>
<dbReference type="GO" id="GO:0032153">
    <property type="term" value="C:cell division site"/>
    <property type="evidence" value="ECO:0007669"/>
    <property type="project" value="TreeGrafter"/>
</dbReference>
<evidence type="ECO:0000256" key="6">
    <source>
        <dbReference type="ARBA" id="ARBA00022519"/>
    </source>
</evidence>
<dbReference type="GO" id="GO:0051301">
    <property type="term" value="P:cell division"/>
    <property type="evidence" value="ECO:0007669"/>
    <property type="project" value="UniProtKB-KW"/>
</dbReference>
<dbReference type="PIRSF" id="PIRSF003097">
    <property type="entry name" value="FtsX"/>
    <property type="match status" value="1"/>
</dbReference>
<evidence type="ECO:0000256" key="11">
    <source>
        <dbReference type="ARBA" id="ARBA00023306"/>
    </source>
</evidence>
<evidence type="ECO:0000256" key="10">
    <source>
        <dbReference type="ARBA" id="ARBA00023136"/>
    </source>
</evidence>
<evidence type="ECO:0000313" key="16">
    <source>
        <dbReference type="EMBL" id="TKB46243.1"/>
    </source>
</evidence>
<evidence type="ECO:0000256" key="12">
    <source>
        <dbReference type="PIRNR" id="PIRNR003097"/>
    </source>
</evidence>
<name>A0A4U1B8F7_9GAMM</name>
<feature type="transmembrane region" description="Helical" evidence="13">
    <location>
        <begin position="189"/>
        <end position="213"/>
    </location>
</feature>
<keyword evidence="10 12" id="KW-0472">Membrane</keyword>
<sequence length="317" mass="35209">MSLGADKQPLGRRFLAYLQSHLRHLFASLGELWRLPLTSLLTMAVLGISLSLPTVLAVLVKNSAQVQQQWTDPTEISLFLNAGLSEQRLASLQSQLRGMEEVGRVEYLSADDSLADFKAMSQFGEALQYLDQNPLPPVLRVLPSLQYREVERLQRLKQKLSDLNGVEMARLDLEWLLQLKAMMASLSKMAWGVAILLIGAVVLVTANTIRMAITQRQDEIRVMKLVGATNGFVRRPFLYAGVWYGLSASVIAWTCVSAILIWFDGALAEFVSSYQSSFRLEGLSLSEVGAMVGTSVLLCWLGAWLSVQRHLTAIEPQ</sequence>
<comment type="function">
    <text evidence="12">Part of the ABC transporter FtsEX involved in cellular division.</text>
</comment>
<dbReference type="NCBIfam" id="TIGR00439">
    <property type="entry name" value="FtsX_Gneg"/>
    <property type="match status" value="1"/>
</dbReference>
<organism evidence="16 17">
    <name type="scientific">Ferrimonas sediminicola</name>
    <dbReference type="NCBI Taxonomy" id="2569538"/>
    <lineage>
        <taxon>Bacteria</taxon>
        <taxon>Pseudomonadati</taxon>
        <taxon>Pseudomonadota</taxon>
        <taxon>Gammaproteobacteria</taxon>
        <taxon>Alteromonadales</taxon>
        <taxon>Ferrimonadaceae</taxon>
        <taxon>Ferrimonas</taxon>
    </lineage>
</organism>
<dbReference type="PANTHER" id="PTHR47755">
    <property type="entry name" value="CELL DIVISION PROTEIN FTSX"/>
    <property type="match status" value="1"/>
</dbReference>
<dbReference type="Pfam" id="PF02687">
    <property type="entry name" value="FtsX"/>
    <property type="match status" value="1"/>
</dbReference>
<accession>A0A4U1B8F7</accession>
<keyword evidence="11 12" id="KW-0131">Cell cycle</keyword>
<evidence type="ECO:0000256" key="8">
    <source>
        <dbReference type="ARBA" id="ARBA00022692"/>
    </source>
</evidence>
<evidence type="ECO:0000256" key="4">
    <source>
        <dbReference type="ARBA" id="ARBA00021907"/>
    </source>
</evidence>
<proteinExistence type="inferred from homology"/>
<dbReference type="EMBL" id="SWCI01000022">
    <property type="protein sequence ID" value="TKB46243.1"/>
    <property type="molecule type" value="Genomic_DNA"/>
</dbReference>